<accession>A0A379DD36</accession>
<proteinExistence type="predicted"/>
<protein>
    <submittedName>
        <fullName evidence="1">Uncharacterized protein</fullName>
    </submittedName>
</protein>
<sequence>MDRDNYILGLALGRIPMEACKIELTEEEKDLLEGMKERIEKDISEGKKYIYEVPFDD</sequence>
<name>A0A379DD36_9FIRM</name>
<dbReference type="AlphaFoldDB" id="A0A379DD36"/>
<dbReference type="Proteomes" id="UP000254777">
    <property type="component" value="Unassembled WGS sequence"/>
</dbReference>
<gene>
    <name evidence="1" type="ORF">NCTC11088_01478</name>
</gene>
<dbReference type="EMBL" id="UGTH01000001">
    <property type="protein sequence ID" value="SUB75680.1"/>
    <property type="molecule type" value="Genomic_DNA"/>
</dbReference>
<dbReference type="RefSeq" id="WP_004820869.1">
    <property type="nucleotide sequence ID" value="NZ_UGTH01000001.1"/>
</dbReference>
<organism evidence="1 2">
    <name type="scientific">Peptoniphilus indolicus</name>
    <dbReference type="NCBI Taxonomy" id="33030"/>
    <lineage>
        <taxon>Bacteria</taxon>
        <taxon>Bacillati</taxon>
        <taxon>Bacillota</taxon>
        <taxon>Tissierellia</taxon>
        <taxon>Tissierellales</taxon>
        <taxon>Peptoniphilaceae</taxon>
        <taxon>Peptoniphilus</taxon>
    </lineage>
</organism>
<evidence type="ECO:0000313" key="1">
    <source>
        <dbReference type="EMBL" id="SUB75680.1"/>
    </source>
</evidence>
<reference evidence="1 2" key="1">
    <citation type="submission" date="2018-06" db="EMBL/GenBank/DDBJ databases">
        <authorList>
            <consortium name="Pathogen Informatics"/>
            <person name="Doyle S."/>
        </authorList>
    </citation>
    <scope>NUCLEOTIDE SEQUENCE [LARGE SCALE GENOMIC DNA]</scope>
    <source>
        <strain evidence="1 2">NCTC11088</strain>
    </source>
</reference>
<evidence type="ECO:0000313" key="2">
    <source>
        <dbReference type="Proteomes" id="UP000254777"/>
    </source>
</evidence>